<evidence type="ECO:0000256" key="8">
    <source>
        <dbReference type="ARBA" id="ARBA00022840"/>
    </source>
</evidence>
<comment type="subcellular location">
    <subcellularLocation>
        <location evidence="1">Cytoplasm</location>
    </subcellularLocation>
</comment>
<dbReference type="InterPro" id="IPR027417">
    <property type="entry name" value="P-loop_NTPase"/>
</dbReference>
<dbReference type="Pfam" id="PF02367">
    <property type="entry name" value="TsaE"/>
    <property type="match status" value="1"/>
</dbReference>
<dbReference type="InterPro" id="IPR003442">
    <property type="entry name" value="T6A_TsaE"/>
</dbReference>
<keyword evidence="5" id="KW-0819">tRNA processing</keyword>
<evidence type="ECO:0000256" key="2">
    <source>
        <dbReference type="ARBA" id="ARBA00007599"/>
    </source>
</evidence>
<keyword evidence="11" id="KW-0808">Transferase</keyword>
<comment type="caution">
    <text evidence="11">The sequence shown here is derived from an EMBL/GenBank/DDBJ whole genome shotgun (WGS) entry which is preliminary data.</text>
</comment>
<dbReference type="PANTHER" id="PTHR33540:SF2">
    <property type="entry name" value="TRNA THREONYLCARBAMOYLADENOSINE BIOSYNTHESIS PROTEIN TSAE"/>
    <property type="match status" value="1"/>
</dbReference>
<dbReference type="PANTHER" id="PTHR33540">
    <property type="entry name" value="TRNA THREONYLCARBAMOYLADENOSINE BIOSYNTHESIS PROTEIN TSAE"/>
    <property type="match status" value="1"/>
</dbReference>
<keyword evidence="7" id="KW-0547">Nucleotide-binding</keyword>
<evidence type="ECO:0000256" key="4">
    <source>
        <dbReference type="ARBA" id="ARBA00022490"/>
    </source>
</evidence>
<dbReference type="GO" id="GO:0005524">
    <property type="term" value="F:ATP binding"/>
    <property type="evidence" value="ECO:0007669"/>
    <property type="project" value="UniProtKB-KW"/>
</dbReference>
<dbReference type="EMBL" id="MFLE01000017">
    <property type="protein sequence ID" value="OGG61514.1"/>
    <property type="molecule type" value="Genomic_DNA"/>
</dbReference>
<keyword evidence="9" id="KW-0460">Magnesium</keyword>
<dbReference type="STRING" id="1798491.A3C87_02585"/>
<dbReference type="GO" id="GO:0016740">
    <property type="term" value="F:transferase activity"/>
    <property type="evidence" value="ECO:0007669"/>
    <property type="project" value="UniProtKB-KW"/>
</dbReference>
<evidence type="ECO:0000256" key="3">
    <source>
        <dbReference type="ARBA" id="ARBA00019010"/>
    </source>
</evidence>
<keyword evidence="8" id="KW-0067">ATP-binding</keyword>
<evidence type="ECO:0000256" key="6">
    <source>
        <dbReference type="ARBA" id="ARBA00022723"/>
    </source>
</evidence>
<evidence type="ECO:0000256" key="9">
    <source>
        <dbReference type="ARBA" id="ARBA00022842"/>
    </source>
</evidence>
<evidence type="ECO:0000256" key="10">
    <source>
        <dbReference type="ARBA" id="ARBA00032441"/>
    </source>
</evidence>
<evidence type="ECO:0000256" key="7">
    <source>
        <dbReference type="ARBA" id="ARBA00022741"/>
    </source>
</evidence>
<accession>A0A1F6DJB3</accession>
<reference evidence="11 12" key="1">
    <citation type="journal article" date="2016" name="Nat. Commun.">
        <title>Thousands of microbial genomes shed light on interconnected biogeochemical processes in an aquifer system.</title>
        <authorList>
            <person name="Anantharaman K."/>
            <person name="Brown C.T."/>
            <person name="Hug L.A."/>
            <person name="Sharon I."/>
            <person name="Castelle C.J."/>
            <person name="Probst A.J."/>
            <person name="Thomas B.C."/>
            <person name="Singh A."/>
            <person name="Wilkins M.J."/>
            <person name="Karaoz U."/>
            <person name="Brodie E.L."/>
            <person name="Williams K.H."/>
            <person name="Hubbard S.S."/>
            <person name="Banfield J.F."/>
        </authorList>
    </citation>
    <scope>NUCLEOTIDE SEQUENCE [LARGE SCALE GENOMIC DNA]</scope>
</reference>
<dbReference type="SUPFAM" id="SSF52540">
    <property type="entry name" value="P-loop containing nucleoside triphosphate hydrolases"/>
    <property type="match status" value="1"/>
</dbReference>
<protein>
    <recommendedName>
        <fullName evidence="3">tRNA threonylcarbamoyladenosine biosynthesis protein TsaE</fullName>
    </recommendedName>
    <alternativeName>
        <fullName evidence="10">t(6)A37 threonylcarbamoyladenosine biosynthesis protein TsaE</fullName>
    </alternativeName>
</protein>
<gene>
    <name evidence="11" type="ORF">A3C87_02585</name>
</gene>
<evidence type="ECO:0000313" key="11">
    <source>
        <dbReference type="EMBL" id="OGG61514.1"/>
    </source>
</evidence>
<dbReference type="AlphaFoldDB" id="A0A1F6DJB3"/>
<sequence>MIYHTKTADDWQDVASQIIEALPKRDGATVLALKGTLGAGKTTCTQSIARVLGVTERVVSPTFVLMQLYDAKHAEFDRLVHIDAYRIEDIEEASVLRLDEYLANPRTLMVVEWPENLEGILPEDNISISIAIEDDGRSITVTQ</sequence>
<keyword evidence="6" id="KW-0479">Metal-binding</keyword>
<comment type="similarity">
    <text evidence="2">Belongs to the TsaE family.</text>
</comment>
<dbReference type="GO" id="GO:0005737">
    <property type="term" value="C:cytoplasm"/>
    <property type="evidence" value="ECO:0007669"/>
    <property type="project" value="UniProtKB-SubCell"/>
</dbReference>
<dbReference type="GO" id="GO:0046872">
    <property type="term" value="F:metal ion binding"/>
    <property type="evidence" value="ECO:0007669"/>
    <property type="project" value="UniProtKB-KW"/>
</dbReference>
<evidence type="ECO:0000256" key="1">
    <source>
        <dbReference type="ARBA" id="ARBA00004496"/>
    </source>
</evidence>
<organism evidence="11 12">
    <name type="scientific">Candidatus Kaiserbacteria bacterium RIFCSPHIGHO2_02_FULL_49_34</name>
    <dbReference type="NCBI Taxonomy" id="1798491"/>
    <lineage>
        <taxon>Bacteria</taxon>
        <taxon>Candidatus Kaiseribacteriota</taxon>
    </lineage>
</organism>
<name>A0A1F6DJB3_9BACT</name>
<dbReference type="Gene3D" id="3.40.50.300">
    <property type="entry name" value="P-loop containing nucleotide triphosphate hydrolases"/>
    <property type="match status" value="1"/>
</dbReference>
<dbReference type="NCBIfam" id="TIGR00150">
    <property type="entry name" value="T6A_YjeE"/>
    <property type="match status" value="1"/>
</dbReference>
<evidence type="ECO:0000256" key="5">
    <source>
        <dbReference type="ARBA" id="ARBA00022694"/>
    </source>
</evidence>
<evidence type="ECO:0000313" key="12">
    <source>
        <dbReference type="Proteomes" id="UP000176511"/>
    </source>
</evidence>
<dbReference type="GO" id="GO:0002949">
    <property type="term" value="P:tRNA threonylcarbamoyladenosine modification"/>
    <property type="evidence" value="ECO:0007669"/>
    <property type="project" value="InterPro"/>
</dbReference>
<dbReference type="Proteomes" id="UP000176511">
    <property type="component" value="Unassembled WGS sequence"/>
</dbReference>
<proteinExistence type="inferred from homology"/>
<keyword evidence="4" id="KW-0963">Cytoplasm</keyword>